<sequence length="463" mass="49744">MRTARRFDMGLARDVMAMSLPLMGTMVGNLLMMLVDRICLAQYSKETLAASGPAVFTAMTVITFFTTTANLSRSCVAQAFGRSGEPAARVEGVLGIIIGAGLGLVLLSLSPLLAMVPSLGGHPPAIRALESSFLELSALFGSVMVINVSMSAYFNGVGKTKVSLYVGLLGQVVAALAIYMLVFGRFGMPELGMRGSAFGTLIGTVTMLICYVILLPRGFLRDGFKYWADVGARTFRLQVVFRLRRGVASGLAAGMDELGNTSFVWLAAVLGPIALAANNVNLTLNYLAIIPIIGLGIGCSVLCSNAIGRNDFDLIPTILKVTLLVEGIYVLIVSLAQLIAPALLLQPFGLSTSDAQVQVTAVDTTRVLWTYSASFVFSMTGAAVLEGFGMTRFILVTRICLMWGISLPLIYLATHRGAGDPDWLPRIWIIGSVFEFTIGCIYFWNIRQATRKRLNLLQVQHAS</sequence>
<dbReference type="GO" id="GO:0042910">
    <property type="term" value="F:xenobiotic transmembrane transporter activity"/>
    <property type="evidence" value="ECO:0007669"/>
    <property type="project" value="InterPro"/>
</dbReference>
<keyword evidence="2" id="KW-0472">Membrane</keyword>
<evidence type="ECO:0000256" key="2">
    <source>
        <dbReference type="SAM" id="Phobius"/>
    </source>
</evidence>
<feature type="transmembrane region" description="Helical" evidence="2">
    <location>
        <begin position="395"/>
        <end position="414"/>
    </location>
</feature>
<protein>
    <submittedName>
        <fullName evidence="3">Multidrug transporter MatE</fullName>
    </submittedName>
</protein>
<feature type="transmembrane region" description="Helical" evidence="2">
    <location>
        <begin position="136"/>
        <end position="155"/>
    </location>
</feature>
<dbReference type="InterPro" id="IPR050222">
    <property type="entry name" value="MATE_MdtK"/>
</dbReference>
<feature type="transmembrane region" description="Helical" evidence="2">
    <location>
        <begin position="368"/>
        <end position="388"/>
    </location>
</feature>
<dbReference type="GO" id="GO:0015297">
    <property type="term" value="F:antiporter activity"/>
    <property type="evidence" value="ECO:0007669"/>
    <property type="project" value="InterPro"/>
</dbReference>
<feature type="transmembrane region" description="Helical" evidence="2">
    <location>
        <begin position="162"/>
        <end position="183"/>
    </location>
</feature>
<name>A0A344ULU7_9NEIS</name>
<accession>A0A344ULU7</accession>
<feature type="transmembrane region" description="Helical" evidence="2">
    <location>
        <begin position="286"/>
        <end position="307"/>
    </location>
</feature>
<keyword evidence="1" id="KW-0813">Transport</keyword>
<dbReference type="EMBL" id="CP029554">
    <property type="protein sequence ID" value="AXE36245.1"/>
    <property type="molecule type" value="Genomic_DNA"/>
</dbReference>
<dbReference type="InterPro" id="IPR002528">
    <property type="entry name" value="MATE_fam"/>
</dbReference>
<keyword evidence="2" id="KW-0812">Transmembrane</keyword>
<dbReference type="Proteomes" id="UP000252038">
    <property type="component" value="Chromosome"/>
</dbReference>
<feature type="transmembrane region" description="Helical" evidence="2">
    <location>
        <begin position="328"/>
        <end position="348"/>
    </location>
</feature>
<feature type="transmembrane region" description="Helical" evidence="2">
    <location>
        <begin position="195"/>
        <end position="215"/>
    </location>
</feature>
<feature type="transmembrane region" description="Helical" evidence="2">
    <location>
        <begin position="54"/>
        <end position="72"/>
    </location>
</feature>
<dbReference type="PANTHER" id="PTHR43298">
    <property type="entry name" value="MULTIDRUG RESISTANCE PROTEIN NORM-RELATED"/>
    <property type="match status" value="1"/>
</dbReference>
<dbReference type="Pfam" id="PF01554">
    <property type="entry name" value="MatE"/>
    <property type="match status" value="2"/>
</dbReference>
<feature type="transmembrane region" description="Helical" evidence="2">
    <location>
        <begin position="263"/>
        <end position="280"/>
    </location>
</feature>
<feature type="transmembrane region" description="Helical" evidence="2">
    <location>
        <begin position="93"/>
        <end position="116"/>
    </location>
</feature>
<keyword evidence="2" id="KW-1133">Transmembrane helix</keyword>
<evidence type="ECO:0000313" key="3">
    <source>
        <dbReference type="EMBL" id="AXE36245.1"/>
    </source>
</evidence>
<evidence type="ECO:0000256" key="1">
    <source>
        <dbReference type="ARBA" id="ARBA00022448"/>
    </source>
</evidence>
<feature type="transmembrane region" description="Helical" evidence="2">
    <location>
        <begin position="426"/>
        <end position="444"/>
    </location>
</feature>
<dbReference type="KEGG" id="chrb:DK843_19260"/>
<feature type="transmembrane region" description="Helical" evidence="2">
    <location>
        <begin position="12"/>
        <end position="34"/>
    </location>
</feature>
<organism evidence="3 4">
    <name type="scientific">Chromobacterium phragmitis</name>
    <dbReference type="NCBI Taxonomy" id="2202141"/>
    <lineage>
        <taxon>Bacteria</taxon>
        <taxon>Pseudomonadati</taxon>
        <taxon>Pseudomonadota</taxon>
        <taxon>Betaproteobacteria</taxon>
        <taxon>Neisseriales</taxon>
        <taxon>Chromobacteriaceae</taxon>
        <taxon>Chromobacterium</taxon>
    </lineage>
</organism>
<dbReference type="GO" id="GO:0005886">
    <property type="term" value="C:plasma membrane"/>
    <property type="evidence" value="ECO:0007669"/>
    <property type="project" value="TreeGrafter"/>
</dbReference>
<proteinExistence type="predicted"/>
<dbReference type="PANTHER" id="PTHR43298:SF2">
    <property type="entry name" value="FMN_FAD EXPORTER YEEO-RELATED"/>
    <property type="match status" value="1"/>
</dbReference>
<gene>
    <name evidence="3" type="ORF">DK843_19260</name>
</gene>
<dbReference type="AlphaFoldDB" id="A0A344ULU7"/>
<evidence type="ECO:0000313" key="4">
    <source>
        <dbReference type="Proteomes" id="UP000252038"/>
    </source>
</evidence>
<reference evidence="3 4" key="1">
    <citation type="submission" date="2018-05" db="EMBL/GenBank/DDBJ databases">
        <title>Genome sequencing, assembly and analysis of the novel insecticidal bacterium, Chromobacterium phragmitis.</title>
        <authorList>
            <person name="Sparks M.E."/>
            <person name="Blackburn M.B."/>
            <person name="Gundersen-Rindal D.E."/>
        </authorList>
    </citation>
    <scope>NUCLEOTIDE SEQUENCE [LARGE SCALE GENOMIC DNA]</scope>
    <source>
        <strain evidence="3">IIBBL 274-1</strain>
    </source>
</reference>